<evidence type="ECO:0000256" key="1">
    <source>
        <dbReference type="ARBA" id="ARBA00022801"/>
    </source>
</evidence>
<dbReference type="Pfam" id="PF13185">
    <property type="entry name" value="GAF_2"/>
    <property type="match status" value="1"/>
</dbReference>
<dbReference type="InterPro" id="IPR001932">
    <property type="entry name" value="PPM-type_phosphatase-like_dom"/>
</dbReference>
<keyword evidence="1" id="KW-0378">Hydrolase</keyword>
<dbReference type="EMBL" id="JAGIOO010000001">
    <property type="protein sequence ID" value="MBP2472158.1"/>
    <property type="molecule type" value="Genomic_DNA"/>
</dbReference>
<dbReference type="InterPro" id="IPR036457">
    <property type="entry name" value="PPM-type-like_dom_sf"/>
</dbReference>
<dbReference type="Proteomes" id="UP001519363">
    <property type="component" value="Unassembled WGS sequence"/>
</dbReference>
<keyword evidence="4" id="KW-1185">Reference proteome</keyword>
<dbReference type="SUPFAM" id="SSF55781">
    <property type="entry name" value="GAF domain-like"/>
    <property type="match status" value="1"/>
</dbReference>
<dbReference type="Pfam" id="PF07228">
    <property type="entry name" value="SpoIIE"/>
    <property type="match status" value="1"/>
</dbReference>
<reference evidence="3 4" key="1">
    <citation type="submission" date="2021-03" db="EMBL/GenBank/DDBJ databases">
        <title>Sequencing the genomes of 1000 actinobacteria strains.</title>
        <authorList>
            <person name="Klenk H.-P."/>
        </authorList>
    </citation>
    <scope>NUCLEOTIDE SEQUENCE [LARGE SCALE GENOMIC DNA]</scope>
    <source>
        <strain evidence="3 4">DSM 44580</strain>
    </source>
</reference>
<dbReference type="RefSeq" id="WP_086780674.1">
    <property type="nucleotide sequence ID" value="NZ_JAGIOO010000001.1"/>
</dbReference>
<accession>A0ABS5A6D2</accession>
<evidence type="ECO:0000313" key="4">
    <source>
        <dbReference type="Proteomes" id="UP001519363"/>
    </source>
</evidence>
<evidence type="ECO:0000259" key="2">
    <source>
        <dbReference type="SMART" id="SM00331"/>
    </source>
</evidence>
<evidence type="ECO:0000313" key="3">
    <source>
        <dbReference type="EMBL" id="MBP2472158.1"/>
    </source>
</evidence>
<protein>
    <submittedName>
        <fullName evidence="3">Serine phosphatase RsbU (Regulator of sigma subunit)</fullName>
    </submittedName>
</protein>
<proteinExistence type="predicted"/>
<dbReference type="InterPro" id="IPR029016">
    <property type="entry name" value="GAF-like_dom_sf"/>
</dbReference>
<dbReference type="Gene3D" id="3.60.40.10">
    <property type="entry name" value="PPM-type phosphatase domain"/>
    <property type="match status" value="1"/>
</dbReference>
<sequence length="649" mass="68350">MAHQGQSAWQDRLHALWRTAFSAANTKVFSNELYLGLLSLPGVRGVLGVRLGGDGQVRVVRWADEPGGVRTAPPGLAAEVQQWLADGISPGHAHGQARVTGVPLAELARRAPALAARTAEVGGAGLAVSVFPVPGGEHGLVVLAVAELPTSQAVLGALAQVADVVIAADGRIKDQEALDDRLAVDAMLAEASLRLAGSLDIEETLRSVVRLAVPGVADGAAVHIRRGHRMEHIAAAHVDAHREQLLGEHLRTGRWAGEEVVRANRRSSADDKPRPSGLAEEVGLSLMTITVLRARGRNLGLLSFFHRDGARRPPSREFLRDLAARAALAIDNAQLYDQRRQEVSSLQKHLLPSVLPEVEGLELAAAYNVADHRLDVGGDFYGVVRQPGGLLTALIGDVCGRGAPAAALTGLARHTVETMLEEGGDPAEAVRLLNKKMLRGDVGRFLTLATATFGTPTPAGLPLRSLTAGHPSPLLVRRDGAVAEADCRGALVGVLAELGLEPAEDVLRPGDSVVLYTDGLPEARDGAGVFFGDGDLAPTISGLREEPLTGMVNTLVAGAGRFAVDDDVAVLAIRYRGPRALHTVLPPAQAEEAALAAVRRVRGGHAVLPESLRRHLTALGREGTPEVRVVVDGDEDWTRVEAGTAWALL</sequence>
<name>A0ABS5A6D2_9PSEU</name>
<dbReference type="PANTHER" id="PTHR43156">
    <property type="entry name" value="STAGE II SPORULATION PROTEIN E-RELATED"/>
    <property type="match status" value="1"/>
</dbReference>
<dbReference type="PANTHER" id="PTHR43156:SF2">
    <property type="entry name" value="STAGE II SPORULATION PROTEIN E"/>
    <property type="match status" value="1"/>
</dbReference>
<dbReference type="Gene3D" id="3.30.450.40">
    <property type="match status" value="1"/>
</dbReference>
<dbReference type="SMART" id="SM00331">
    <property type="entry name" value="PP2C_SIG"/>
    <property type="match status" value="1"/>
</dbReference>
<feature type="domain" description="PPM-type phosphatase" evidence="2">
    <location>
        <begin position="358"/>
        <end position="575"/>
    </location>
</feature>
<gene>
    <name evidence="3" type="ORF">JOF53_001030</name>
</gene>
<comment type="caution">
    <text evidence="3">The sequence shown here is derived from an EMBL/GenBank/DDBJ whole genome shotgun (WGS) entry which is preliminary data.</text>
</comment>
<dbReference type="InterPro" id="IPR003018">
    <property type="entry name" value="GAF"/>
</dbReference>
<organism evidence="3 4">
    <name type="scientific">Crossiella equi</name>
    <dbReference type="NCBI Taxonomy" id="130796"/>
    <lineage>
        <taxon>Bacteria</taxon>
        <taxon>Bacillati</taxon>
        <taxon>Actinomycetota</taxon>
        <taxon>Actinomycetes</taxon>
        <taxon>Pseudonocardiales</taxon>
        <taxon>Pseudonocardiaceae</taxon>
        <taxon>Crossiella</taxon>
    </lineage>
</organism>
<dbReference type="InterPro" id="IPR052016">
    <property type="entry name" value="Bact_Sigma-Reg"/>
</dbReference>